<protein>
    <submittedName>
        <fullName evidence="1">Uncharacterized protein</fullName>
    </submittedName>
</protein>
<sequence>MQQKKVETMAQVDMRSLRMPMVAVYNSPEDFPGYCVARVYDMDQPTDTVMVKKSLREVEEDLRKHTGFSFLPRGKEDVASLVGVWM</sequence>
<dbReference type="STRING" id="1121950.SAMN02745243_01605"/>
<dbReference type="Proteomes" id="UP000184301">
    <property type="component" value="Unassembled WGS sequence"/>
</dbReference>
<accession>A0A1M6MUY1</accession>
<name>A0A1M6MUY1_9FIRM</name>
<evidence type="ECO:0000313" key="2">
    <source>
        <dbReference type="Proteomes" id="UP000184301"/>
    </source>
</evidence>
<dbReference type="OrthoDB" id="2085289at2"/>
<organism evidence="1 2">
    <name type="scientific">Hespellia stercorisuis DSM 15480</name>
    <dbReference type="NCBI Taxonomy" id="1121950"/>
    <lineage>
        <taxon>Bacteria</taxon>
        <taxon>Bacillati</taxon>
        <taxon>Bacillota</taxon>
        <taxon>Clostridia</taxon>
        <taxon>Lachnospirales</taxon>
        <taxon>Lachnospiraceae</taxon>
        <taxon>Hespellia</taxon>
    </lineage>
</organism>
<gene>
    <name evidence="1" type="ORF">SAMN02745243_01605</name>
</gene>
<dbReference type="EMBL" id="FQZY01000020">
    <property type="protein sequence ID" value="SHJ87232.1"/>
    <property type="molecule type" value="Genomic_DNA"/>
</dbReference>
<dbReference type="RefSeq" id="WP_073108109.1">
    <property type="nucleotide sequence ID" value="NZ_FQZY01000020.1"/>
</dbReference>
<keyword evidence="2" id="KW-1185">Reference proteome</keyword>
<dbReference type="AlphaFoldDB" id="A0A1M6MUY1"/>
<reference evidence="1 2" key="1">
    <citation type="submission" date="2016-11" db="EMBL/GenBank/DDBJ databases">
        <authorList>
            <person name="Jaros S."/>
            <person name="Januszkiewicz K."/>
            <person name="Wedrychowicz H."/>
        </authorList>
    </citation>
    <scope>NUCLEOTIDE SEQUENCE [LARGE SCALE GENOMIC DNA]</scope>
    <source>
        <strain evidence="1 2">DSM 15480</strain>
    </source>
</reference>
<proteinExistence type="predicted"/>
<evidence type="ECO:0000313" key="1">
    <source>
        <dbReference type="EMBL" id="SHJ87232.1"/>
    </source>
</evidence>